<evidence type="ECO:0000256" key="1">
    <source>
        <dbReference type="SAM" id="MobiDB-lite"/>
    </source>
</evidence>
<gene>
    <name evidence="2" type="ORF">KPZU09_00800</name>
</gene>
<evidence type="ECO:0000313" key="2">
    <source>
        <dbReference type="EMBL" id="GHK50344.1"/>
    </source>
</evidence>
<dbReference type="EMBL" id="BNFF01000001">
    <property type="protein sequence ID" value="GHK50344.1"/>
    <property type="molecule type" value="Genomic_DNA"/>
</dbReference>
<accession>A0A919HQI9</accession>
<sequence length="118" mass="13399">MEEHHAAARLAQRQQHKRTVPVLLKLPRPDPAVTIKAVDRGFIFLRQSLCHLTLEIGENRLLPRQILGKGRLVDLFGRHLVATGMPAMQGRAALGLIDPPGEKDHQQRQYRNAPFFQQ</sequence>
<comment type="caution">
    <text evidence="2">The sequence shown here is derived from an EMBL/GenBank/DDBJ whole genome shotgun (WGS) entry which is preliminary data.</text>
</comment>
<proteinExistence type="predicted"/>
<evidence type="ECO:0000313" key="3">
    <source>
        <dbReference type="Proteomes" id="UP000655094"/>
    </source>
</evidence>
<dbReference type="Proteomes" id="UP000655094">
    <property type="component" value="Unassembled WGS sequence"/>
</dbReference>
<protein>
    <submittedName>
        <fullName evidence="2">Uncharacterized protein</fullName>
    </submittedName>
</protein>
<reference evidence="2" key="1">
    <citation type="submission" date="2020-10" db="EMBL/GenBank/DDBJ databases">
        <title>Genome Sequence of ESBL Producing Zambian Clinical Strains.</title>
        <authorList>
            <person name="Shawa M."/>
            <person name="Furuta Y."/>
            <person name="Simbotwe M."/>
            <person name="Mulenga E."/>
            <person name="Mubanga M."/>
            <person name="Mulenga G."/>
            <person name="Kaile C."/>
            <person name="Zorigt T."/>
            <person name="Hang'ombe B."/>
            <person name="Higashi H."/>
        </authorList>
    </citation>
    <scope>NUCLEOTIDE SEQUENCE</scope>
    <source>
        <strain evidence="2">Zam_UTH_09</strain>
    </source>
</reference>
<dbReference type="AlphaFoldDB" id="A0A919HQI9"/>
<name>A0A919HQI9_KLEPN</name>
<feature type="region of interest" description="Disordered" evidence="1">
    <location>
        <begin position="93"/>
        <end position="118"/>
    </location>
</feature>
<organism evidence="2 3">
    <name type="scientific">Klebsiella pneumoniae</name>
    <dbReference type="NCBI Taxonomy" id="573"/>
    <lineage>
        <taxon>Bacteria</taxon>
        <taxon>Pseudomonadati</taxon>
        <taxon>Pseudomonadota</taxon>
        <taxon>Gammaproteobacteria</taxon>
        <taxon>Enterobacterales</taxon>
        <taxon>Enterobacteriaceae</taxon>
        <taxon>Klebsiella/Raoultella group</taxon>
        <taxon>Klebsiella</taxon>
        <taxon>Klebsiella pneumoniae complex</taxon>
    </lineage>
</organism>